<sequence>MSDDWGRASGISDNSPKEDDNEGGVESEGTDEVSQDQETGEGPSNIREAWDGRFVYLPPDMNDEVDDVFFETNYRIRKNHGVEIAKNRHFYPALIRLALDAMSDQSDEELAKLFGEHTSLNIDPSDVEEE</sequence>
<evidence type="ECO:0000313" key="4">
    <source>
        <dbReference type="Proteomes" id="UP001596328"/>
    </source>
</evidence>
<organism evidence="3 4">
    <name type="scientific">Halobium palmae</name>
    <dbReference type="NCBI Taxonomy" id="1776492"/>
    <lineage>
        <taxon>Archaea</taxon>
        <taxon>Methanobacteriati</taxon>
        <taxon>Methanobacteriota</taxon>
        <taxon>Stenosarchaea group</taxon>
        <taxon>Halobacteria</taxon>
        <taxon>Halobacteriales</taxon>
        <taxon>Haloferacaceae</taxon>
        <taxon>Halobium</taxon>
    </lineage>
</organism>
<dbReference type="InterPro" id="IPR058474">
    <property type="entry name" value="DUF8160"/>
</dbReference>
<name>A0ABD5RUH0_9EURY</name>
<accession>A0ABD5RUH0</accession>
<dbReference type="EMBL" id="JBHSWU010000001">
    <property type="protein sequence ID" value="MFC6722884.1"/>
    <property type="molecule type" value="Genomic_DNA"/>
</dbReference>
<evidence type="ECO:0000313" key="3">
    <source>
        <dbReference type="EMBL" id="MFC6722884.1"/>
    </source>
</evidence>
<dbReference type="Pfam" id="PF26492">
    <property type="entry name" value="DUF8160"/>
    <property type="match status" value="1"/>
</dbReference>
<reference evidence="3 4" key="1">
    <citation type="journal article" date="2019" name="Int. J. Syst. Evol. Microbiol.">
        <title>The Global Catalogue of Microorganisms (GCM) 10K type strain sequencing project: providing services to taxonomists for standard genome sequencing and annotation.</title>
        <authorList>
            <consortium name="The Broad Institute Genomics Platform"/>
            <consortium name="The Broad Institute Genome Sequencing Center for Infectious Disease"/>
            <person name="Wu L."/>
            <person name="Ma J."/>
        </authorList>
    </citation>
    <scope>NUCLEOTIDE SEQUENCE [LARGE SCALE GENOMIC DNA]</scope>
    <source>
        <strain evidence="3 4">NBRC 111368</strain>
    </source>
</reference>
<dbReference type="AlphaFoldDB" id="A0ABD5RUH0"/>
<gene>
    <name evidence="3" type="ORF">ACFQE1_00390</name>
</gene>
<feature type="compositionally biased region" description="Acidic residues" evidence="1">
    <location>
        <begin position="19"/>
        <end position="39"/>
    </location>
</feature>
<protein>
    <recommendedName>
        <fullName evidence="2">DUF8160 domain-containing protein</fullName>
    </recommendedName>
</protein>
<proteinExistence type="predicted"/>
<comment type="caution">
    <text evidence="3">The sequence shown here is derived from an EMBL/GenBank/DDBJ whole genome shotgun (WGS) entry which is preliminary data.</text>
</comment>
<feature type="region of interest" description="Disordered" evidence="1">
    <location>
        <begin position="1"/>
        <end position="48"/>
    </location>
</feature>
<evidence type="ECO:0000256" key="1">
    <source>
        <dbReference type="SAM" id="MobiDB-lite"/>
    </source>
</evidence>
<feature type="domain" description="DUF8160" evidence="2">
    <location>
        <begin position="19"/>
        <end position="112"/>
    </location>
</feature>
<dbReference type="Proteomes" id="UP001596328">
    <property type="component" value="Unassembled WGS sequence"/>
</dbReference>
<keyword evidence="4" id="KW-1185">Reference proteome</keyword>
<evidence type="ECO:0000259" key="2">
    <source>
        <dbReference type="Pfam" id="PF26492"/>
    </source>
</evidence>